<feature type="compositionally biased region" description="Basic and acidic residues" evidence="1">
    <location>
        <begin position="29"/>
        <end position="81"/>
    </location>
</feature>
<keyword evidence="3" id="KW-1185">Reference proteome</keyword>
<feature type="region of interest" description="Disordered" evidence="1">
    <location>
        <begin position="28"/>
        <end position="81"/>
    </location>
</feature>
<evidence type="ECO:0000256" key="1">
    <source>
        <dbReference type="SAM" id="MobiDB-lite"/>
    </source>
</evidence>
<protein>
    <submittedName>
        <fullName evidence="2">Uncharacterized protein</fullName>
    </submittedName>
</protein>
<proteinExistence type="predicted"/>
<accession>A0A5B7K1K3</accession>
<evidence type="ECO:0000313" key="2">
    <source>
        <dbReference type="EMBL" id="MPD00766.1"/>
    </source>
</evidence>
<organism evidence="2 3">
    <name type="scientific">Portunus trituberculatus</name>
    <name type="common">Swimming crab</name>
    <name type="synonym">Neptunus trituberculatus</name>
    <dbReference type="NCBI Taxonomy" id="210409"/>
    <lineage>
        <taxon>Eukaryota</taxon>
        <taxon>Metazoa</taxon>
        <taxon>Ecdysozoa</taxon>
        <taxon>Arthropoda</taxon>
        <taxon>Crustacea</taxon>
        <taxon>Multicrustacea</taxon>
        <taxon>Malacostraca</taxon>
        <taxon>Eumalacostraca</taxon>
        <taxon>Eucarida</taxon>
        <taxon>Decapoda</taxon>
        <taxon>Pleocyemata</taxon>
        <taxon>Brachyura</taxon>
        <taxon>Eubrachyura</taxon>
        <taxon>Portunoidea</taxon>
        <taxon>Portunidae</taxon>
        <taxon>Portuninae</taxon>
        <taxon>Portunus</taxon>
    </lineage>
</organism>
<name>A0A5B7K1K3_PORTR</name>
<evidence type="ECO:0000313" key="3">
    <source>
        <dbReference type="Proteomes" id="UP000324222"/>
    </source>
</evidence>
<gene>
    <name evidence="2" type="ORF">E2C01_096263</name>
</gene>
<dbReference type="EMBL" id="VSRR010124312">
    <property type="protein sequence ID" value="MPD00766.1"/>
    <property type="molecule type" value="Genomic_DNA"/>
</dbReference>
<sequence length="105" mass="12603">MGSHLKRKSCKYVNYLFCLTPATRSLQRTYEEKKNGEEEEKEEKKEGEEGDQQQEKGKEKDQNKKKHDEEEKEVENVDEYKHRSRSEMCVNQLCKGKGRWSIRNF</sequence>
<dbReference type="AlphaFoldDB" id="A0A5B7K1K3"/>
<reference evidence="2 3" key="1">
    <citation type="submission" date="2019-05" db="EMBL/GenBank/DDBJ databases">
        <title>Another draft genome of Portunus trituberculatus and its Hox gene families provides insights of decapod evolution.</title>
        <authorList>
            <person name="Jeong J.-H."/>
            <person name="Song I."/>
            <person name="Kim S."/>
            <person name="Choi T."/>
            <person name="Kim D."/>
            <person name="Ryu S."/>
            <person name="Kim W."/>
        </authorList>
    </citation>
    <scope>NUCLEOTIDE SEQUENCE [LARGE SCALE GENOMIC DNA]</scope>
    <source>
        <tissue evidence="2">Muscle</tissue>
    </source>
</reference>
<dbReference type="Proteomes" id="UP000324222">
    <property type="component" value="Unassembled WGS sequence"/>
</dbReference>
<comment type="caution">
    <text evidence="2">The sequence shown here is derived from an EMBL/GenBank/DDBJ whole genome shotgun (WGS) entry which is preliminary data.</text>
</comment>